<keyword evidence="3" id="KW-1185">Reference proteome</keyword>
<feature type="region of interest" description="Disordered" evidence="1">
    <location>
        <begin position="14"/>
        <end position="118"/>
    </location>
</feature>
<evidence type="ECO:0000256" key="1">
    <source>
        <dbReference type="SAM" id="MobiDB-lite"/>
    </source>
</evidence>
<gene>
    <name evidence="2" type="ORF">BWR18_09935</name>
</gene>
<dbReference type="KEGG" id="tom:BWR18_09935"/>
<accession>A0A1P8MVJ4</accession>
<proteinExistence type="predicted"/>
<organism evidence="2 3">
    <name type="scientific">Tateyamaria omphalii</name>
    <dbReference type="NCBI Taxonomy" id="299262"/>
    <lineage>
        <taxon>Bacteria</taxon>
        <taxon>Pseudomonadati</taxon>
        <taxon>Pseudomonadota</taxon>
        <taxon>Alphaproteobacteria</taxon>
        <taxon>Rhodobacterales</taxon>
        <taxon>Roseobacteraceae</taxon>
        <taxon>Tateyamaria</taxon>
    </lineage>
</organism>
<feature type="compositionally biased region" description="Acidic residues" evidence="1">
    <location>
        <begin position="47"/>
        <end position="69"/>
    </location>
</feature>
<dbReference type="EMBL" id="CP019312">
    <property type="protein sequence ID" value="APX11959.1"/>
    <property type="molecule type" value="Genomic_DNA"/>
</dbReference>
<sequence>MTNTEVEDVLASIRRLVSDDNRPEPENEAPTRTDRLVLTPALRVMEEVADEQAEPDAELQPDLDDDDVFQTEYDASDAPPEAEVLQAPWEDHPAEDAQDDADDVTPTQPEGGETSITLDTVDLEQDTLMSIQDAFADVGVEEDEVSEPAKISAGTAPTPLSDKIAALETLIAGQTEEFEPDMAGDGENAGTEPPTLEWEDAGDVAEAAETHEADAEPVGNHIDETQIFSTDEDVLDEDALRDLVSDIVREELQGALGERITRNVRKLVRREIHRALAAQDLE</sequence>
<feature type="region of interest" description="Disordered" evidence="1">
    <location>
        <begin position="175"/>
        <end position="197"/>
    </location>
</feature>
<name>A0A1P8MVJ4_9RHOB</name>
<protein>
    <submittedName>
        <fullName evidence="2">Uncharacterized protein</fullName>
    </submittedName>
</protein>
<reference evidence="2 3" key="1">
    <citation type="submission" date="2017-01" db="EMBL/GenBank/DDBJ databases">
        <title>Complete genome of Tateyamaria omphalii DOK1-4 isolated from seawater in Dokdo.</title>
        <authorList>
            <person name="Kim J.H."/>
            <person name="Chi W.-J."/>
        </authorList>
    </citation>
    <scope>NUCLEOTIDE SEQUENCE [LARGE SCALE GENOMIC DNA]</scope>
    <source>
        <strain evidence="2 3">DOK1-4</strain>
    </source>
</reference>
<dbReference type="Proteomes" id="UP000186336">
    <property type="component" value="Chromosome"/>
</dbReference>
<evidence type="ECO:0000313" key="2">
    <source>
        <dbReference type="EMBL" id="APX11959.1"/>
    </source>
</evidence>
<dbReference type="STRING" id="299262.BWR18_09935"/>
<dbReference type="AlphaFoldDB" id="A0A1P8MVJ4"/>
<feature type="compositionally biased region" description="Basic and acidic residues" evidence="1">
    <location>
        <begin position="16"/>
        <end position="35"/>
    </location>
</feature>
<evidence type="ECO:0000313" key="3">
    <source>
        <dbReference type="Proteomes" id="UP000186336"/>
    </source>
</evidence>